<dbReference type="EMBL" id="UGLH01000006">
    <property type="protein sequence ID" value="STT84672.1"/>
    <property type="molecule type" value="Genomic_DNA"/>
</dbReference>
<evidence type="ECO:0000313" key="2">
    <source>
        <dbReference type="Proteomes" id="UP000254340"/>
    </source>
</evidence>
<gene>
    <name evidence="1" type="ORF">NCTC5047_05730</name>
</gene>
<proteinExistence type="predicted"/>
<dbReference type="Proteomes" id="UP000254340">
    <property type="component" value="Unassembled WGS sequence"/>
</dbReference>
<dbReference type="AlphaFoldDB" id="A0A377WYD9"/>
<protein>
    <submittedName>
        <fullName evidence="1">Uncharacterized protein</fullName>
    </submittedName>
</protein>
<evidence type="ECO:0000313" key="1">
    <source>
        <dbReference type="EMBL" id="STT84672.1"/>
    </source>
</evidence>
<organism evidence="1 2">
    <name type="scientific">Klebsiella pneumoniae</name>
    <dbReference type="NCBI Taxonomy" id="573"/>
    <lineage>
        <taxon>Bacteria</taxon>
        <taxon>Pseudomonadati</taxon>
        <taxon>Pseudomonadota</taxon>
        <taxon>Gammaproteobacteria</taxon>
        <taxon>Enterobacterales</taxon>
        <taxon>Enterobacteriaceae</taxon>
        <taxon>Klebsiella/Raoultella group</taxon>
        <taxon>Klebsiella</taxon>
        <taxon>Klebsiella pneumoniae complex</taxon>
    </lineage>
</organism>
<sequence>MSELHKINRIIHAVAGWCQQRVKSDPLTVTTNGLILIHLVYSGLASAITPAFRFCFSR</sequence>
<reference evidence="1 2" key="1">
    <citation type="submission" date="2018-06" db="EMBL/GenBank/DDBJ databases">
        <authorList>
            <consortium name="Pathogen Informatics"/>
            <person name="Doyle S."/>
        </authorList>
    </citation>
    <scope>NUCLEOTIDE SEQUENCE [LARGE SCALE GENOMIC DNA]</scope>
    <source>
        <strain evidence="1 2">NCTC5047</strain>
    </source>
</reference>
<name>A0A377WYD9_KLEPN</name>
<accession>A0A377WYD9</accession>